<name>A0A844AYA1_9BURK</name>
<reference evidence="3 4" key="1">
    <citation type="submission" date="2019-11" db="EMBL/GenBank/DDBJ databases">
        <title>Caenimonas koreensis gen. nov., sp. nov., isolated from activated sludge.</title>
        <authorList>
            <person name="Seung H.R."/>
        </authorList>
    </citation>
    <scope>NUCLEOTIDE SEQUENCE [LARGE SCALE GENOMIC DNA]</scope>
    <source>
        <strain evidence="3 4">EMB320</strain>
    </source>
</reference>
<evidence type="ECO:0000256" key="1">
    <source>
        <dbReference type="ARBA" id="ARBA00007734"/>
    </source>
</evidence>
<dbReference type="PANTHER" id="PTHR37423">
    <property type="entry name" value="SOLUBLE LYTIC MUREIN TRANSGLYCOSYLASE-RELATED"/>
    <property type="match status" value="1"/>
</dbReference>
<evidence type="ECO:0000259" key="2">
    <source>
        <dbReference type="Pfam" id="PF01464"/>
    </source>
</evidence>
<evidence type="ECO:0000313" key="4">
    <source>
        <dbReference type="Proteomes" id="UP000487350"/>
    </source>
</evidence>
<proteinExistence type="inferred from homology"/>
<feature type="domain" description="Transglycosylase SLT" evidence="2">
    <location>
        <begin position="124"/>
        <end position="200"/>
    </location>
</feature>
<sequence length="275" mass="29178">MTALGKVADGLRTFAADVAQGFFEITHNSFALVGLACVFCVLTLTARPDLRQAGETRLMSWLQSRQEAMVGMPVQLEAIDRATATDLKDLPKQQAAVAYWLSKKYRVAAEPVGALVAEAYDIGERSHLDPMLILAVMAVESGFNPFAQSPVGAQGLMQVMTGVHKDKYEHFGGKLAAFDPVSNLRVGTKVLQECISRAGGLQAGLKFYVGAGISGEDGGYADKVMAEYSRLKLVATGRAVPLPAAAPVIRTIAPLAVEPAPVAPSEEKIAFVSVS</sequence>
<comment type="similarity">
    <text evidence="1">Belongs to the transglycosylase Slt family.</text>
</comment>
<dbReference type="CDD" id="cd00254">
    <property type="entry name" value="LT-like"/>
    <property type="match status" value="1"/>
</dbReference>
<dbReference type="PANTHER" id="PTHR37423:SF2">
    <property type="entry name" value="MEMBRANE-BOUND LYTIC MUREIN TRANSGLYCOSYLASE C"/>
    <property type="match status" value="1"/>
</dbReference>
<dbReference type="Pfam" id="PF01464">
    <property type="entry name" value="SLT"/>
    <property type="match status" value="1"/>
</dbReference>
<dbReference type="SUPFAM" id="SSF53955">
    <property type="entry name" value="Lysozyme-like"/>
    <property type="match status" value="1"/>
</dbReference>
<dbReference type="AlphaFoldDB" id="A0A844AYA1"/>
<accession>A0A844AYA1</accession>
<organism evidence="3 4">
    <name type="scientific">Caenimonas koreensis DSM 17982</name>
    <dbReference type="NCBI Taxonomy" id="1121255"/>
    <lineage>
        <taxon>Bacteria</taxon>
        <taxon>Pseudomonadati</taxon>
        <taxon>Pseudomonadota</taxon>
        <taxon>Betaproteobacteria</taxon>
        <taxon>Burkholderiales</taxon>
        <taxon>Comamonadaceae</taxon>
        <taxon>Caenimonas</taxon>
    </lineage>
</organism>
<dbReference type="InterPro" id="IPR023346">
    <property type="entry name" value="Lysozyme-like_dom_sf"/>
</dbReference>
<dbReference type="Gene3D" id="1.10.530.10">
    <property type="match status" value="1"/>
</dbReference>
<dbReference type="InterPro" id="IPR008258">
    <property type="entry name" value="Transglycosylase_SLT_dom_1"/>
</dbReference>
<keyword evidence="4" id="KW-1185">Reference proteome</keyword>
<evidence type="ECO:0000313" key="3">
    <source>
        <dbReference type="EMBL" id="MRD47388.1"/>
    </source>
</evidence>
<dbReference type="RefSeq" id="WP_153584724.1">
    <property type="nucleotide sequence ID" value="NZ_WJBU01000008.1"/>
</dbReference>
<comment type="caution">
    <text evidence="3">The sequence shown here is derived from an EMBL/GenBank/DDBJ whole genome shotgun (WGS) entry which is preliminary data.</text>
</comment>
<dbReference type="Proteomes" id="UP000487350">
    <property type="component" value="Unassembled WGS sequence"/>
</dbReference>
<protein>
    <submittedName>
        <fullName evidence="3">Transglycosylase SLT domain-containing protein</fullName>
    </submittedName>
</protein>
<dbReference type="EMBL" id="WJBU01000008">
    <property type="protein sequence ID" value="MRD47388.1"/>
    <property type="molecule type" value="Genomic_DNA"/>
</dbReference>
<dbReference type="OrthoDB" id="9815002at2"/>
<gene>
    <name evidence="3" type="ORF">GHT07_08875</name>
</gene>